<evidence type="ECO:0000313" key="4">
    <source>
        <dbReference type="Proteomes" id="UP001519460"/>
    </source>
</evidence>
<dbReference type="InterPro" id="IPR052956">
    <property type="entry name" value="Mesenchyme-surface_protein"/>
</dbReference>
<dbReference type="Pfam" id="PF22494">
    <property type="entry name" value="choice_anch_I"/>
    <property type="match status" value="1"/>
</dbReference>
<dbReference type="PANTHER" id="PTHR46928:SF1">
    <property type="entry name" value="MESENCHYME-SPECIFIC CELL SURFACE GLYCOPROTEIN"/>
    <property type="match status" value="1"/>
</dbReference>
<reference evidence="3 4" key="1">
    <citation type="journal article" date="2023" name="Sci. Data">
        <title>Genome assembly of the Korean intertidal mud-creeper Batillaria attramentaria.</title>
        <authorList>
            <person name="Patra A.K."/>
            <person name="Ho P.T."/>
            <person name="Jun S."/>
            <person name="Lee S.J."/>
            <person name="Kim Y."/>
            <person name="Won Y.J."/>
        </authorList>
    </citation>
    <scope>NUCLEOTIDE SEQUENCE [LARGE SCALE GENOMIC DNA]</scope>
    <source>
        <strain evidence="3">Wonlab-2016</strain>
    </source>
</reference>
<keyword evidence="1" id="KW-0732">Signal</keyword>
<feature type="chain" id="PRO_5044765026" description="Choice-of-anchor I domain-containing protein" evidence="1">
    <location>
        <begin position="17"/>
        <end position="568"/>
    </location>
</feature>
<accession>A0ABD0LUX6</accession>
<name>A0ABD0LUX6_9CAEN</name>
<keyword evidence="4" id="KW-1185">Reference proteome</keyword>
<dbReference type="InterPro" id="IPR055188">
    <property type="entry name" value="Choice_anch_I"/>
</dbReference>
<comment type="caution">
    <text evidence="3">The sequence shown here is derived from an EMBL/GenBank/DDBJ whole genome shotgun (WGS) entry which is preliminary data.</text>
</comment>
<dbReference type="SUPFAM" id="SSF75011">
    <property type="entry name" value="3-carboxy-cis,cis-mucoante lactonizing enzyme"/>
    <property type="match status" value="1"/>
</dbReference>
<organism evidence="3 4">
    <name type="scientific">Batillaria attramentaria</name>
    <dbReference type="NCBI Taxonomy" id="370345"/>
    <lineage>
        <taxon>Eukaryota</taxon>
        <taxon>Metazoa</taxon>
        <taxon>Spiralia</taxon>
        <taxon>Lophotrochozoa</taxon>
        <taxon>Mollusca</taxon>
        <taxon>Gastropoda</taxon>
        <taxon>Caenogastropoda</taxon>
        <taxon>Sorbeoconcha</taxon>
        <taxon>Cerithioidea</taxon>
        <taxon>Batillariidae</taxon>
        <taxon>Batillaria</taxon>
    </lineage>
</organism>
<dbReference type="PANTHER" id="PTHR46928">
    <property type="entry name" value="MESENCHYME-SPECIFIC CELL SURFACE GLYCOPROTEIN"/>
    <property type="match status" value="1"/>
</dbReference>
<protein>
    <recommendedName>
        <fullName evidence="2">Choice-of-anchor I domain-containing protein</fullName>
    </recommendedName>
</protein>
<evidence type="ECO:0000259" key="2">
    <source>
        <dbReference type="Pfam" id="PF22494"/>
    </source>
</evidence>
<feature type="domain" description="Choice-of-anchor I" evidence="2">
    <location>
        <begin position="147"/>
        <end position="442"/>
    </location>
</feature>
<sequence>MLSLVCLLVAASTVDGYINLTSLSYVRLEDANGGFTLGASTYNRVAFDPSQGILYALATEPGRLTVFSLNLDGTLTQRAVHAFATSTEGHPLDIEFCSPAAGGVDRLAISFRDPTSLGADGDVNFYQPLTAGNYEFPAPFKEIATGADPVDLEFAQDCLVLVVANKGKPSPGHAGSGDPEGIITKILTPFDFNEDSTVTSTSIGFGLVNDQATLSDLMAKNFRPWPFRNSDGPISGITASKNVEPVNVIVAPNGQVVYAALPKNNAIARINLDINMVSEIIPLGNRSWDNFYLDASQADGGANMRRFPVYSTLQPRQIKWVVQDEAQWMITLESGYIDEIPDYNYRGARQGSVLAAGIAPGVPELDVSADLKAMLEDNTLLGEAEFSIEDGKGADGIKLENLFLNGGRGISIRRGSDLSVATSLIDNVERETAQNFRNIFNSGMRFPNRTPQQEKDITSATFGPDLSVIETGFYEDQKVLFLGGGSSGIIYVYVLIPDTDCPQPYFHSAKRFGNTVLTWQAAYDQGQMGDIGITDMLYIPREGQRTVDVLVVASATSNSIHTYRVNDD</sequence>
<gene>
    <name evidence="3" type="ORF">BaRGS_00005987</name>
</gene>
<dbReference type="Proteomes" id="UP001519460">
    <property type="component" value="Unassembled WGS sequence"/>
</dbReference>
<evidence type="ECO:0000256" key="1">
    <source>
        <dbReference type="SAM" id="SignalP"/>
    </source>
</evidence>
<dbReference type="EMBL" id="JACVVK020000024">
    <property type="protein sequence ID" value="KAK7502737.1"/>
    <property type="molecule type" value="Genomic_DNA"/>
</dbReference>
<dbReference type="AlphaFoldDB" id="A0ABD0LUX6"/>
<evidence type="ECO:0000313" key="3">
    <source>
        <dbReference type="EMBL" id="KAK7502737.1"/>
    </source>
</evidence>
<proteinExistence type="predicted"/>
<feature type="signal peptide" evidence="1">
    <location>
        <begin position="1"/>
        <end position="16"/>
    </location>
</feature>